<name>A0ABP7QNW7_9ACTN</name>
<evidence type="ECO:0000313" key="3">
    <source>
        <dbReference type="Proteomes" id="UP001500456"/>
    </source>
</evidence>
<proteinExistence type="predicted"/>
<evidence type="ECO:0008006" key="4">
    <source>
        <dbReference type="Google" id="ProtNLM"/>
    </source>
</evidence>
<feature type="region of interest" description="Disordered" evidence="1">
    <location>
        <begin position="68"/>
        <end position="110"/>
    </location>
</feature>
<keyword evidence="3" id="KW-1185">Reference proteome</keyword>
<evidence type="ECO:0000313" key="2">
    <source>
        <dbReference type="EMBL" id="GAA3985368.1"/>
    </source>
</evidence>
<sequence>MLEHGVIVSYETGRRWCVNFGQRYADSLRQYLWRVGDPDGKVLGILVQKRRERAVGRWSSAVLSPLRRDAGHASRSRGPGRLAEVAGRAGGNRGAVRSGGRLSSPCETAT</sequence>
<dbReference type="Proteomes" id="UP001500456">
    <property type="component" value="Unassembled WGS sequence"/>
</dbReference>
<evidence type="ECO:0000256" key="1">
    <source>
        <dbReference type="SAM" id="MobiDB-lite"/>
    </source>
</evidence>
<reference evidence="3" key="1">
    <citation type="journal article" date="2019" name="Int. J. Syst. Evol. Microbiol.">
        <title>The Global Catalogue of Microorganisms (GCM) 10K type strain sequencing project: providing services to taxonomists for standard genome sequencing and annotation.</title>
        <authorList>
            <consortium name="The Broad Institute Genomics Platform"/>
            <consortium name="The Broad Institute Genome Sequencing Center for Infectious Disease"/>
            <person name="Wu L."/>
            <person name="Ma J."/>
        </authorList>
    </citation>
    <scope>NUCLEOTIDE SEQUENCE [LARGE SCALE GENOMIC DNA]</scope>
    <source>
        <strain evidence="3">JCM 16924</strain>
    </source>
</reference>
<protein>
    <recommendedName>
        <fullName evidence="4">Transposase</fullName>
    </recommendedName>
</protein>
<accession>A0ABP7QNW7</accession>
<comment type="caution">
    <text evidence="2">The sequence shown here is derived from an EMBL/GenBank/DDBJ whole genome shotgun (WGS) entry which is preliminary data.</text>
</comment>
<gene>
    <name evidence="2" type="ORF">GCM10022232_17780</name>
</gene>
<organism evidence="2 3">
    <name type="scientific">Streptomyces plumbiresistens</name>
    <dbReference type="NCBI Taxonomy" id="511811"/>
    <lineage>
        <taxon>Bacteria</taxon>
        <taxon>Bacillati</taxon>
        <taxon>Actinomycetota</taxon>
        <taxon>Actinomycetes</taxon>
        <taxon>Kitasatosporales</taxon>
        <taxon>Streptomycetaceae</taxon>
        <taxon>Streptomyces</taxon>
    </lineage>
</organism>
<dbReference type="EMBL" id="BAAAZX010000003">
    <property type="protein sequence ID" value="GAA3985368.1"/>
    <property type="molecule type" value="Genomic_DNA"/>
</dbReference>